<dbReference type="InterPro" id="IPR052893">
    <property type="entry name" value="TCS_response_regulator"/>
</dbReference>
<protein>
    <submittedName>
        <fullName evidence="3">CheY-like receiver domain-containing protein</fullName>
    </submittedName>
</protein>
<dbReference type="PANTHER" id="PTHR44520:SF2">
    <property type="entry name" value="RESPONSE REGULATOR RCP1"/>
    <property type="match status" value="1"/>
</dbReference>
<dbReference type="PATRIC" id="fig|937777.3.peg.3100"/>
<dbReference type="PROSITE" id="PS50110">
    <property type="entry name" value="RESPONSE_REGULATORY"/>
    <property type="match status" value="1"/>
</dbReference>
<keyword evidence="1" id="KW-0597">Phosphoprotein</keyword>
<dbReference type="OrthoDB" id="9785718at2"/>
<dbReference type="Pfam" id="PF00072">
    <property type="entry name" value="Response_reg"/>
    <property type="match status" value="1"/>
</dbReference>
<sequence>MLNILLVEDNWADAYITQESFAALGEQCRLHCVDSGEAALAFLERNDRPDVVLLDLNLPGMNGFDVLEHLRSHPTFQDTVAIALLGSSNEMAWWRDQGMRPDAFLTKPVDPVEALAVWRQAQGQANDD</sequence>
<dbReference type="SUPFAM" id="SSF52172">
    <property type="entry name" value="CheY-like"/>
    <property type="match status" value="1"/>
</dbReference>
<dbReference type="AlphaFoldDB" id="L0A5T6"/>
<keyword evidence="4" id="KW-1185">Reference proteome</keyword>
<dbReference type="STRING" id="937777.Deipe_3084"/>
<dbReference type="SMART" id="SM00448">
    <property type="entry name" value="REC"/>
    <property type="match status" value="1"/>
</dbReference>
<dbReference type="EMBL" id="CP003382">
    <property type="protein sequence ID" value="AFZ68532.1"/>
    <property type="molecule type" value="Genomic_DNA"/>
</dbReference>
<dbReference type="KEGG" id="dpd:Deipe_3084"/>
<feature type="modified residue" description="4-aspartylphosphate" evidence="1">
    <location>
        <position position="55"/>
    </location>
</feature>
<evidence type="ECO:0000259" key="2">
    <source>
        <dbReference type="PROSITE" id="PS50110"/>
    </source>
</evidence>
<dbReference type="GO" id="GO:0000160">
    <property type="term" value="P:phosphorelay signal transduction system"/>
    <property type="evidence" value="ECO:0007669"/>
    <property type="project" value="InterPro"/>
</dbReference>
<dbReference type="PANTHER" id="PTHR44520">
    <property type="entry name" value="RESPONSE REGULATOR RCP1-RELATED"/>
    <property type="match status" value="1"/>
</dbReference>
<evidence type="ECO:0000256" key="1">
    <source>
        <dbReference type="PROSITE-ProRule" id="PRU00169"/>
    </source>
</evidence>
<dbReference type="eggNOG" id="COG0745">
    <property type="taxonomic scope" value="Bacteria"/>
</dbReference>
<name>L0A5T6_DEIPD</name>
<proteinExistence type="predicted"/>
<accession>L0A5T6</accession>
<dbReference type="InterPro" id="IPR001789">
    <property type="entry name" value="Sig_transdc_resp-reg_receiver"/>
</dbReference>
<dbReference type="RefSeq" id="WP_015236831.1">
    <property type="nucleotide sequence ID" value="NC_019793.1"/>
</dbReference>
<feature type="domain" description="Response regulatory" evidence="2">
    <location>
        <begin position="3"/>
        <end position="122"/>
    </location>
</feature>
<evidence type="ECO:0000313" key="4">
    <source>
        <dbReference type="Proteomes" id="UP000010467"/>
    </source>
</evidence>
<organism evidence="3 4">
    <name type="scientific">Deinococcus peraridilitoris (strain DSM 19664 / LMG 22246 / CIP 109416 / KR-200)</name>
    <dbReference type="NCBI Taxonomy" id="937777"/>
    <lineage>
        <taxon>Bacteria</taxon>
        <taxon>Thermotogati</taxon>
        <taxon>Deinococcota</taxon>
        <taxon>Deinococci</taxon>
        <taxon>Deinococcales</taxon>
        <taxon>Deinococcaceae</taxon>
        <taxon>Deinococcus</taxon>
    </lineage>
</organism>
<dbReference type="Proteomes" id="UP000010467">
    <property type="component" value="Chromosome"/>
</dbReference>
<dbReference type="Gene3D" id="3.40.50.2300">
    <property type="match status" value="1"/>
</dbReference>
<reference evidence="4" key="1">
    <citation type="submission" date="2012-03" db="EMBL/GenBank/DDBJ databases">
        <title>Complete sequence of chromosome of Deinococcus peraridilitoris DSM 19664.</title>
        <authorList>
            <person name="Lucas S."/>
            <person name="Copeland A."/>
            <person name="Lapidus A."/>
            <person name="Glavina del Rio T."/>
            <person name="Dalin E."/>
            <person name="Tice H."/>
            <person name="Bruce D."/>
            <person name="Goodwin L."/>
            <person name="Pitluck S."/>
            <person name="Peters L."/>
            <person name="Mikhailova N."/>
            <person name="Lu M."/>
            <person name="Kyrpides N."/>
            <person name="Mavromatis K."/>
            <person name="Ivanova N."/>
            <person name="Brettin T."/>
            <person name="Detter J.C."/>
            <person name="Han C."/>
            <person name="Larimer F."/>
            <person name="Land M."/>
            <person name="Hauser L."/>
            <person name="Markowitz V."/>
            <person name="Cheng J.-F."/>
            <person name="Hugenholtz P."/>
            <person name="Woyke T."/>
            <person name="Wu D."/>
            <person name="Pukall R."/>
            <person name="Steenblock K."/>
            <person name="Brambilla E."/>
            <person name="Klenk H.-P."/>
            <person name="Eisen J.A."/>
        </authorList>
    </citation>
    <scope>NUCLEOTIDE SEQUENCE [LARGE SCALE GENOMIC DNA]</scope>
    <source>
        <strain evidence="4">DSM 19664 / LMG 22246 / CIP 109416 / KR-200</strain>
    </source>
</reference>
<gene>
    <name evidence="3" type="ordered locus">Deipe_3084</name>
</gene>
<evidence type="ECO:0000313" key="3">
    <source>
        <dbReference type="EMBL" id="AFZ68532.1"/>
    </source>
</evidence>
<dbReference type="InterPro" id="IPR011006">
    <property type="entry name" value="CheY-like_superfamily"/>
</dbReference>
<dbReference type="HOGENOM" id="CLU_000445_69_17_0"/>